<protein>
    <submittedName>
        <fullName evidence="3">GIY-YIG nuclease superfamily protein</fullName>
    </submittedName>
</protein>
<dbReference type="PROSITE" id="PS50164">
    <property type="entry name" value="GIY_YIG"/>
    <property type="match status" value="1"/>
</dbReference>
<gene>
    <name evidence="3" type="ORF">UY23_C0001G0047</name>
</gene>
<comment type="similarity">
    <text evidence="1">Belongs to the UPF0213 family.</text>
</comment>
<name>A0A0G1UB94_9BACT</name>
<dbReference type="Gene3D" id="3.40.1440.10">
    <property type="entry name" value="GIY-YIG endonuclease"/>
    <property type="match status" value="1"/>
</dbReference>
<organism evidence="3 4">
    <name type="scientific">Candidatus Jorgensenbacteria bacterium GW2011_GWA1_48_11</name>
    <dbReference type="NCBI Taxonomy" id="1618660"/>
    <lineage>
        <taxon>Bacteria</taxon>
        <taxon>Candidatus Joergenseniibacteriota</taxon>
    </lineage>
</organism>
<sequence length="94" mass="11325">MNPVRGNQFYYIYVLRSKKNKIWYTGLAVDLRKRFNQHSKNIIGWTKNRGPFELIYYEACKNITDARSREKYLKSGMGKRYLKNRLKRFLPLTG</sequence>
<dbReference type="InterPro" id="IPR035901">
    <property type="entry name" value="GIY-YIG_endonuc_sf"/>
</dbReference>
<dbReference type="Pfam" id="PF01541">
    <property type="entry name" value="GIY-YIG"/>
    <property type="match status" value="1"/>
</dbReference>
<accession>A0A0G1UB94</accession>
<dbReference type="EMBL" id="LCPF01000001">
    <property type="protein sequence ID" value="KKU91441.1"/>
    <property type="molecule type" value="Genomic_DNA"/>
</dbReference>
<dbReference type="Proteomes" id="UP000034956">
    <property type="component" value="Unassembled WGS sequence"/>
</dbReference>
<dbReference type="SUPFAM" id="SSF82771">
    <property type="entry name" value="GIY-YIG endonuclease"/>
    <property type="match status" value="1"/>
</dbReference>
<dbReference type="AlphaFoldDB" id="A0A0G1UB94"/>
<proteinExistence type="inferred from homology"/>
<comment type="caution">
    <text evidence="3">The sequence shown here is derived from an EMBL/GenBank/DDBJ whole genome shotgun (WGS) entry which is preliminary data.</text>
</comment>
<dbReference type="PANTHER" id="PTHR34477:SF5">
    <property type="entry name" value="BSL5627 PROTEIN"/>
    <property type="match status" value="1"/>
</dbReference>
<evidence type="ECO:0000259" key="2">
    <source>
        <dbReference type="PROSITE" id="PS50164"/>
    </source>
</evidence>
<evidence type="ECO:0000313" key="3">
    <source>
        <dbReference type="EMBL" id="KKU91441.1"/>
    </source>
</evidence>
<dbReference type="PANTHER" id="PTHR34477">
    <property type="entry name" value="UPF0213 PROTEIN YHBQ"/>
    <property type="match status" value="1"/>
</dbReference>
<evidence type="ECO:0000256" key="1">
    <source>
        <dbReference type="ARBA" id="ARBA00007435"/>
    </source>
</evidence>
<dbReference type="InterPro" id="IPR000305">
    <property type="entry name" value="GIY-YIG_endonuc"/>
</dbReference>
<feature type="domain" description="GIY-YIG" evidence="2">
    <location>
        <begin position="8"/>
        <end position="83"/>
    </location>
</feature>
<dbReference type="InterPro" id="IPR050190">
    <property type="entry name" value="UPF0213_domain"/>
</dbReference>
<evidence type="ECO:0000313" key="4">
    <source>
        <dbReference type="Proteomes" id="UP000034956"/>
    </source>
</evidence>
<reference evidence="3 4" key="1">
    <citation type="journal article" date="2015" name="Nature">
        <title>rRNA introns, odd ribosomes, and small enigmatic genomes across a large radiation of phyla.</title>
        <authorList>
            <person name="Brown C.T."/>
            <person name="Hug L.A."/>
            <person name="Thomas B.C."/>
            <person name="Sharon I."/>
            <person name="Castelle C.J."/>
            <person name="Singh A."/>
            <person name="Wilkins M.J."/>
            <person name="Williams K.H."/>
            <person name="Banfield J.F."/>
        </authorList>
    </citation>
    <scope>NUCLEOTIDE SEQUENCE [LARGE SCALE GENOMIC DNA]</scope>
</reference>